<accession>A0A2P2Q734</accession>
<evidence type="ECO:0000313" key="1">
    <source>
        <dbReference type="EMBL" id="MBX62793.1"/>
    </source>
</evidence>
<name>A0A2P2Q734_RHIMU</name>
<dbReference type="AlphaFoldDB" id="A0A2P2Q734"/>
<reference evidence="1" key="1">
    <citation type="submission" date="2018-02" db="EMBL/GenBank/DDBJ databases">
        <title>Rhizophora mucronata_Transcriptome.</title>
        <authorList>
            <person name="Meera S.P."/>
            <person name="Sreeshan A."/>
            <person name="Augustine A."/>
        </authorList>
    </citation>
    <scope>NUCLEOTIDE SEQUENCE</scope>
    <source>
        <tissue evidence="1">Leaf</tissue>
    </source>
</reference>
<sequence length="29" mass="3292">MIICQMEAWTSSYSAMKRLTSTGFGDTKF</sequence>
<protein>
    <submittedName>
        <fullName evidence="1">Uncharacterized protein</fullName>
    </submittedName>
</protein>
<organism evidence="1">
    <name type="scientific">Rhizophora mucronata</name>
    <name type="common">Asiatic mangrove</name>
    <dbReference type="NCBI Taxonomy" id="61149"/>
    <lineage>
        <taxon>Eukaryota</taxon>
        <taxon>Viridiplantae</taxon>
        <taxon>Streptophyta</taxon>
        <taxon>Embryophyta</taxon>
        <taxon>Tracheophyta</taxon>
        <taxon>Spermatophyta</taxon>
        <taxon>Magnoliopsida</taxon>
        <taxon>eudicotyledons</taxon>
        <taxon>Gunneridae</taxon>
        <taxon>Pentapetalae</taxon>
        <taxon>rosids</taxon>
        <taxon>fabids</taxon>
        <taxon>Malpighiales</taxon>
        <taxon>Rhizophoraceae</taxon>
        <taxon>Rhizophora</taxon>
    </lineage>
</organism>
<proteinExistence type="predicted"/>
<dbReference type="EMBL" id="GGEC01082309">
    <property type="protein sequence ID" value="MBX62793.1"/>
    <property type="molecule type" value="Transcribed_RNA"/>
</dbReference>